<comment type="caution">
    <text evidence="2">The sequence shown here is derived from an EMBL/GenBank/DDBJ whole genome shotgun (WGS) entry which is preliminary data.</text>
</comment>
<gene>
    <name evidence="2" type="ORF">EVAR_21633_1</name>
</gene>
<evidence type="ECO:0000256" key="1">
    <source>
        <dbReference type="SAM" id="Phobius"/>
    </source>
</evidence>
<keyword evidence="1" id="KW-0812">Transmembrane</keyword>
<feature type="transmembrane region" description="Helical" evidence="1">
    <location>
        <begin position="6"/>
        <end position="25"/>
    </location>
</feature>
<evidence type="ECO:0000313" key="3">
    <source>
        <dbReference type="Proteomes" id="UP000299102"/>
    </source>
</evidence>
<evidence type="ECO:0000313" key="2">
    <source>
        <dbReference type="EMBL" id="GBP31195.1"/>
    </source>
</evidence>
<keyword evidence="1" id="KW-0472">Membrane</keyword>
<proteinExistence type="predicted"/>
<accession>A0A4C1UXL5</accession>
<dbReference type="Proteomes" id="UP000299102">
    <property type="component" value="Unassembled WGS sequence"/>
</dbReference>
<reference evidence="2 3" key="1">
    <citation type="journal article" date="2019" name="Commun. Biol.">
        <title>The bagworm genome reveals a unique fibroin gene that provides high tensile strength.</title>
        <authorList>
            <person name="Kono N."/>
            <person name="Nakamura H."/>
            <person name="Ohtoshi R."/>
            <person name="Tomita M."/>
            <person name="Numata K."/>
            <person name="Arakawa K."/>
        </authorList>
    </citation>
    <scope>NUCLEOTIDE SEQUENCE [LARGE SCALE GENOMIC DNA]</scope>
</reference>
<dbReference type="AlphaFoldDB" id="A0A4C1UXL5"/>
<name>A0A4C1UXL5_EUMVA</name>
<keyword evidence="3" id="KW-1185">Reference proteome</keyword>
<dbReference type="EMBL" id="BGZK01000242">
    <property type="protein sequence ID" value="GBP31195.1"/>
    <property type="molecule type" value="Genomic_DNA"/>
</dbReference>
<sequence length="139" mass="15718">MAKQYVAALLVRIVLPAALLLIVEYKTTCLYVYTRWVIFGGVKSHEFAHDRACGRHAPRLVIDVLDSAWRMAAISTAVREFNPSSEMHENVGVDVTNVAHVLHSITMNGCVSIRSTSQYIFRVRSDRSLYHVACVRSRR</sequence>
<keyword evidence="1" id="KW-1133">Transmembrane helix</keyword>
<protein>
    <submittedName>
        <fullName evidence="2">Uncharacterized protein</fullName>
    </submittedName>
</protein>
<organism evidence="2 3">
    <name type="scientific">Eumeta variegata</name>
    <name type="common">Bagworm moth</name>
    <name type="synonym">Eumeta japonica</name>
    <dbReference type="NCBI Taxonomy" id="151549"/>
    <lineage>
        <taxon>Eukaryota</taxon>
        <taxon>Metazoa</taxon>
        <taxon>Ecdysozoa</taxon>
        <taxon>Arthropoda</taxon>
        <taxon>Hexapoda</taxon>
        <taxon>Insecta</taxon>
        <taxon>Pterygota</taxon>
        <taxon>Neoptera</taxon>
        <taxon>Endopterygota</taxon>
        <taxon>Lepidoptera</taxon>
        <taxon>Glossata</taxon>
        <taxon>Ditrysia</taxon>
        <taxon>Tineoidea</taxon>
        <taxon>Psychidae</taxon>
        <taxon>Oiketicinae</taxon>
        <taxon>Eumeta</taxon>
    </lineage>
</organism>